<organism evidence="1 2">
    <name type="scientific">Vigna mungo</name>
    <name type="common">Black gram</name>
    <name type="synonym">Phaseolus mungo</name>
    <dbReference type="NCBI Taxonomy" id="3915"/>
    <lineage>
        <taxon>Eukaryota</taxon>
        <taxon>Viridiplantae</taxon>
        <taxon>Streptophyta</taxon>
        <taxon>Embryophyta</taxon>
        <taxon>Tracheophyta</taxon>
        <taxon>Spermatophyta</taxon>
        <taxon>Magnoliopsida</taxon>
        <taxon>eudicotyledons</taxon>
        <taxon>Gunneridae</taxon>
        <taxon>Pentapetalae</taxon>
        <taxon>rosids</taxon>
        <taxon>fabids</taxon>
        <taxon>Fabales</taxon>
        <taxon>Fabaceae</taxon>
        <taxon>Papilionoideae</taxon>
        <taxon>50 kb inversion clade</taxon>
        <taxon>NPAAA clade</taxon>
        <taxon>indigoferoid/millettioid clade</taxon>
        <taxon>Phaseoleae</taxon>
        <taxon>Vigna</taxon>
    </lineage>
</organism>
<accession>A0AAQ3ME35</accession>
<dbReference type="EMBL" id="CP144690">
    <property type="protein sequence ID" value="WVY89436.1"/>
    <property type="molecule type" value="Genomic_DNA"/>
</dbReference>
<dbReference type="Proteomes" id="UP001374535">
    <property type="component" value="Chromosome 11"/>
</dbReference>
<dbReference type="AlphaFoldDB" id="A0AAQ3ME35"/>
<keyword evidence="2" id="KW-1185">Reference proteome</keyword>
<evidence type="ECO:0000313" key="1">
    <source>
        <dbReference type="EMBL" id="WVY89436.1"/>
    </source>
</evidence>
<protein>
    <submittedName>
        <fullName evidence="1">Uncharacterized protein</fullName>
    </submittedName>
</protein>
<evidence type="ECO:0000313" key="2">
    <source>
        <dbReference type="Proteomes" id="UP001374535"/>
    </source>
</evidence>
<proteinExistence type="predicted"/>
<reference evidence="1 2" key="1">
    <citation type="journal article" date="2023" name="Life. Sci Alliance">
        <title>Evolutionary insights into 3D genome organization and epigenetic landscape of Vigna mungo.</title>
        <authorList>
            <person name="Junaid A."/>
            <person name="Singh B."/>
            <person name="Bhatia S."/>
        </authorList>
    </citation>
    <scope>NUCLEOTIDE SEQUENCE [LARGE SCALE GENOMIC DNA]</scope>
    <source>
        <strain evidence="1">Urdbean</strain>
    </source>
</reference>
<name>A0AAQ3ME35_VIGMU</name>
<gene>
    <name evidence="1" type="ORF">V8G54_034950</name>
</gene>
<sequence length="114" mass="12389">MGEQVEVDVVMEEEVVGLEQVGGVLEEMGDVEGEEQEIGEQAEDKVVMEEEVDGVEQVDDVLEEMGDVDGQVEVEEVGGDGEHEGEEQNEVEADVEIRSWNSSFENGSGDGNTE</sequence>